<sequence>MRSDGVRRRERSRAVRAVRLWRTRNPQTFRDKVRYKMLRDHRQLLVTFADKAAVRDYVATVVGEQYLPRLYAFTRDPSDLLDVPLPDSYVVKPTHGSGAAIIVSDDAAAGNRLPSDHHDWTYQHVCPAAAERGDIIRIAQGWVAQLYGQGPNREWVYGQVPRGIIVEELLTEPGGGVPRDFKFFVFHGRCVYIEVDDGRFGRRTQDFFDRDWVHLPLSGGPPWADPTPERPVLLDEMMDLAEKLGAETDFVRVDLYCIDDRIVFGELTSFPAGGDSPFDPEHYNVEFGSHWTVPRRYR</sequence>
<gene>
    <name evidence="1" type="ORF">BST17_06265</name>
</gene>
<dbReference type="AlphaFoldDB" id="A0A1W9Z1S0"/>
<comment type="caution">
    <text evidence="1">The sequence shown here is derived from an EMBL/GenBank/DDBJ whole genome shotgun (WGS) entry which is preliminary data.</text>
</comment>
<dbReference type="EMBL" id="MVHJ01000004">
    <property type="protein sequence ID" value="ORA06122.1"/>
    <property type="molecule type" value="Genomic_DNA"/>
</dbReference>
<dbReference type="Pfam" id="PF14305">
    <property type="entry name" value="ATPgrasp_TupA"/>
    <property type="match status" value="1"/>
</dbReference>
<proteinExistence type="predicted"/>
<protein>
    <recommendedName>
        <fullName evidence="3">Teichuronopeptide biosynthesis TupA-like protein</fullName>
    </recommendedName>
</protein>
<keyword evidence="2" id="KW-1185">Reference proteome</keyword>
<organism evidence="1 2">
    <name type="scientific">Mycolicibacterium bacteremicum</name>
    <name type="common">Mycobacterium bacteremicum</name>
    <dbReference type="NCBI Taxonomy" id="564198"/>
    <lineage>
        <taxon>Bacteria</taxon>
        <taxon>Bacillati</taxon>
        <taxon>Actinomycetota</taxon>
        <taxon>Actinomycetes</taxon>
        <taxon>Mycobacteriales</taxon>
        <taxon>Mycobacteriaceae</taxon>
        <taxon>Mycolicibacterium</taxon>
    </lineage>
</organism>
<dbReference type="OrthoDB" id="9791827at2"/>
<evidence type="ECO:0008006" key="3">
    <source>
        <dbReference type="Google" id="ProtNLM"/>
    </source>
</evidence>
<dbReference type="Proteomes" id="UP000192366">
    <property type="component" value="Unassembled WGS sequence"/>
</dbReference>
<reference evidence="1 2" key="1">
    <citation type="submission" date="2017-02" db="EMBL/GenBank/DDBJ databases">
        <title>The new phylogeny of genus Mycobacterium.</title>
        <authorList>
            <person name="Tortoli E."/>
            <person name="Trovato A."/>
            <person name="Cirillo D.M."/>
        </authorList>
    </citation>
    <scope>NUCLEOTIDE SEQUENCE [LARGE SCALE GENOMIC DNA]</scope>
    <source>
        <strain evidence="1 2">DSM 45578</strain>
    </source>
</reference>
<name>A0A1W9Z1S0_MYCBA</name>
<evidence type="ECO:0000313" key="1">
    <source>
        <dbReference type="EMBL" id="ORA06122.1"/>
    </source>
</evidence>
<dbReference type="InterPro" id="IPR029465">
    <property type="entry name" value="ATPgrasp_TupA"/>
</dbReference>
<dbReference type="STRING" id="564198.BST17_06265"/>
<accession>A0A1W9Z1S0</accession>
<evidence type="ECO:0000313" key="2">
    <source>
        <dbReference type="Proteomes" id="UP000192366"/>
    </source>
</evidence>
<dbReference type="RefSeq" id="WP_083056577.1">
    <property type="nucleotide sequence ID" value="NZ_JACKVM010000008.1"/>
</dbReference>